<dbReference type="Proteomes" id="UP000069935">
    <property type="component" value="Chromosome 6"/>
</dbReference>
<proteinExistence type="predicted"/>
<dbReference type="KEGG" id="ati:AL072_29850"/>
<keyword evidence="2" id="KW-1185">Reference proteome</keyword>
<organism evidence="1 2">
    <name type="scientific">Azospirillum thiophilum</name>
    <dbReference type="NCBI Taxonomy" id="528244"/>
    <lineage>
        <taxon>Bacteria</taxon>
        <taxon>Pseudomonadati</taxon>
        <taxon>Pseudomonadota</taxon>
        <taxon>Alphaproteobacteria</taxon>
        <taxon>Rhodospirillales</taxon>
        <taxon>Azospirillaceae</taxon>
        <taxon>Azospirillum</taxon>
    </lineage>
</organism>
<evidence type="ECO:0000313" key="1">
    <source>
        <dbReference type="EMBL" id="ALG75149.1"/>
    </source>
</evidence>
<sequence>MLGCKDWPPDVVLDTPIPLLELAVKGTVKFVIDTSPFAKREPDDDDPPPDRAEAGEDIAAFLISKMKGKAPP</sequence>
<dbReference type="EMBL" id="CP012406">
    <property type="protein sequence ID" value="ALG75149.1"/>
    <property type="molecule type" value="Genomic_DNA"/>
</dbReference>
<gene>
    <name evidence="1" type="ORF">AL072_29850</name>
</gene>
<dbReference type="AlphaFoldDB" id="A0AAC8W519"/>
<protein>
    <submittedName>
        <fullName evidence="1">Uncharacterized protein</fullName>
    </submittedName>
</protein>
<dbReference type="RefSeq" id="WP_045585100.1">
    <property type="nucleotide sequence ID" value="NZ_CP012406.1"/>
</dbReference>
<evidence type="ECO:0000313" key="2">
    <source>
        <dbReference type="Proteomes" id="UP000069935"/>
    </source>
</evidence>
<accession>A0AAC8W519</accession>
<reference evidence="2" key="1">
    <citation type="submission" date="2015-08" db="EMBL/GenBank/DDBJ databases">
        <title>Complete Genome Sequence of Azospirillum thiophilum BV-S.</title>
        <authorList>
            <person name="Fomenkov A."/>
            <person name="Vincze T."/>
            <person name="Grabovich M."/>
            <person name="Dubinina G."/>
            <person name="Orlova M."/>
            <person name="Belousova E."/>
            <person name="Roberts R.J."/>
        </authorList>
    </citation>
    <scope>NUCLEOTIDE SEQUENCE [LARGE SCALE GENOMIC DNA]</scope>
    <source>
        <strain evidence="2">BV-S</strain>
    </source>
</reference>
<name>A0AAC8W519_9PROT</name>
<reference evidence="1 2" key="2">
    <citation type="journal article" date="2016" name="Genome Announc.">
        <title>Complete Genome Sequence of a Strain of Azospirillum thiophilum Isolated from a Sulfide Spring.</title>
        <authorList>
            <person name="Fomenkov A."/>
            <person name="Vincze T."/>
            <person name="Grabovich M."/>
            <person name="Anton B.P."/>
            <person name="Dubinina G."/>
            <person name="Orlova M."/>
            <person name="Belousova E."/>
            <person name="Roberts R.J."/>
        </authorList>
    </citation>
    <scope>NUCLEOTIDE SEQUENCE [LARGE SCALE GENOMIC DNA]</scope>
    <source>
        <strain evidence="1 2">BV-S</strain>
    </source>
</reference>